<dbReference type="Proteomes" id="UP001216440">
    <property type="component" value="Chromosome"/>
</dbReference>
<keyword evidence="4" id="KW-0233">DNA recombination</keyword>
<feature type="domain" description="DUF4158" evidence="7">
    <location>
        <begin position="28"/>
        <end position="160"/>
    </location>
</feature>
<dbReference type="Pfam" id="PF01526">
    <property type="entry name" value="DDE_Tnp_Tn3"/>
    <property type="match status" value="1"/>
</dbReference>
<keyword evidence="3" id="KW-0238">DNA-binding</keyword>
<evidence type="ECO:0000256" key="1">
    <source>
        <dbReference type="ARBA" id="ARBA00009402"/>
    </source>
</evidence>
<sequence length="1029" mass="114545">MTSGREEPPERGRTPWSRGWGLNGAQENSRDVAQLGFALQMCTVRYIGRFLPDDPLGVPWPAVEHLAEQLGIEDVSDVKRYTERPKTAYEHAWEIRDAYEYHEYDAPEWGRKFRTFLHGRAWTAHSEGPKALFDYAVGWLRKHRVLLPGVSVLARQVSEVREIADKRLHTTVARAAWRADRSLPADLVALLETPEGRRYSYLETFRRPPTKTTGTAMKRALERVDEIAVYRLGRVKLDKLPPNRLAALARYGLGSKATSLERASEPKRTAMLTAVMRHLEAKAIDDALELFTVLMSTKLLSTAKRLTNKDRLSTLPQLEKASRITARMSKAFMEELEHIEESGKAVDAAAMWKALEEIAPRAQLWSAATTVASLVPEDDDSAEIAIREALANRYNTVRPFLSLLGDTKMLGAAPAGERVLAAVKGLPALSRRQVTKKPLLKREVDDKVVPPYWRKAVYANKDLPQGAVDRDAYVVCVLEQLYRALISRVIFASPSHRFSNPRAQLLDGKPWLAVREDVLAGLSLEASVEEHLAELVGVLDAAWKQMAERLEEAGADAKVSIEVQPNGRAKLNVDALGALGVPKSLAWLRRRVEKMLPKIDLPDLLFEVHFWTGFLDAFVHLGDGKTHMKDLTTSVVALLVSEACNIGMTPVTNPGHEALTRSRLVHVDQYYLRADTIAAANATLIEAQAKVPIVAHWGNGLLASVDGLRFVVPVRSISTAPNPKYFGFKRGITWLNAVNDQVFGIGQTVVPGTPRDSLHILDALLNLDGGVKPEMVATDNASYSDMVFGLFKILGYNFSPRFKDLDDQRFWRAEMDGIETGGYGPLTDLARTNKVNLKKVTTQWEDMLKVAGSLVTNQVRAYDLLRMFGNHGRPTPLGQAFAEYGRIAKTLHLLQVVDPVDDTYRRQMGKQLSVQESRHTLARDICHGKRGTIHQAYRDGMEDQLGSLALVLNAVVLWTTKYIDAAVAQLRAEGHEISDADVARLSPLKFKNPNVLGRYSFTPSTPSQGLRPLRDPDAPELDEDDEGAD</sequence>
<accession>A0ABY8KAY8</accession>
<evidence type="ECO:0000313" key="8">
    <source>
        <dbReference type="EMBL" id="WGD44838.1"/>
    </source>
</evidence>
<gene>
    <name evidence="8" type="ORF">PYS65_07860</name>
</gene>
<dbReference type="InterPro" id="IPR002513">
    <property type="entry name" value="Tn3_Tnp_DDE_dom"/>
</dbReference>
<evidence type="ECO:0000256" key="4">
    <source>
        <dbReference type="ARBA" id="ARBA00023172"/>
    </source>
</evidence>
<protein>
    <submittedName>
        <fullName evidence="8">Tn3 family transposase</fullName>
    </submittedName>
</protein>
<keyword evidence="9" id="KW-1185">Reference proteome</keyword>
<proteinExistence type="inferred from homology"/>
<evidence type="ECO:0000313" key="9">
    <source>
        <dbReference type="Proteomes" id="UP001216440"/>
    </source>
</evidence>
<reference evidence="8 9" key="1">
    <citation type="submission" date="2023-03" db="EMBL/GenBank/DDBJ databases">
        <authorList>
            <person name="Mo P."/>
        </authorList>
    </citation>
    <scope>NUCLEOTIDE SEQUENCE [LARGE SCALE GENOMIC DNA]</scope>
    <source>
        <strain evidence="8 9">HUAS 5</strain>
    </source>
</reference>
<feature type="region of interest" description="Disordered" evidence="5">
    <location>
        <begin position="999"/>
        <end position="1029"/>
    </location>
</feature>
<feature type="compositionally biased region" description="Acidic residues" evidence="5">
    <location>
        <begin position="1018"/>
        <end position="1029"/>
    </location>
</feature>
<comment type="similarity">
    <text evidence="1">Belongs to the transposase 7 family.</text>
</comment>
<evidence type="ECO:0000256" key="2">
    <source>
        <dbReference type="ARBA" id="ARBA00022578"/>
    </source>
</evidence>
<dbReference type="EMBL" id="CP121682">
    <property type="protein sequence ID" value="WGD44838.1"/>
    <property type="molecule type" value="Genomic_DNA"/>
</dbReference>
<dbReference type="InterPro" id="IPR025296">
    <property type="entry name" value="DUF4158"/>
</dbReference>
<feature type="domain" description="Tn3 transposase DDE" evidence="6">
    <location>
        <begin position="603"/>
        <end position="999"/>
    </location>
</feature>
<organism evidence="8 9">
    <name type="scientific">Streptomyces cathayae</name>
    <dbReference type="NCBI Taxonomy" id="3031124"/>
    <lineage>
        <taxon>Bacteria</taxon>
        <taxon>Bacillati</taxon>
        <taxon>Actinomycetota</taxon>
        <taxon>Actinomycetes</taxon>
        <taxon>Kitasatosporales</taxon>
        <taxon>Streptomycetaceae</taxon>
        <taxon>Streptomyces</taxon>
    </lineage>
</organism>
<keyword evidence="2" id="KW-0815">Transposition</keyword>
<feature type="region of interest" description="Disordered" evidence="5">
    <location>
        <begin position="1"/>
        <end position="23"/>
    </location>
</feature>
<feature type="compositionally biased region" description="Basic and acidic residues" evidence="5">
    <location>
        <begin position="1"/>
        <end position="13"/>
    </location>
</feature>
<dbReference type="Pfam" id="PF13700">
    <property type="entry name" value="DUF4158"/>
    <property type="match status" value="1"/>
</dbReference>
<dbReference type="InterPro" id="IPR047653">
    <property type="entry name" value="Tn3-like_transpos"/>
</dbReference>
<evidence type="ECO:0000259" key="6">
    <source>
        <dbReference type="Pfam" id="PF01526"/>
    </source>
</evidence>
<dbReference type="NCBIfam" id="NF033527">
    <property type="entry name" value="transpos_Tn3"/>
    <property type="match status" value="1"/>
</dbReference>
<evidence type="ECO:0000256" key="3">
    <source>
        <dbReference type="ARBA" id="ARBA00023125"/>
    </source>
</evidence>
<name>A0ABY8KAY8_9ACTN</name>
<evidence type="ECO:0000256" key="5">
    <source>
        <dbReference type="SAM" id="MobiDB-lite"/>
    </source>
</evidence>
<evidence type="ECO:0000259" key="7">
    <source>
        <dbReference type="Pfam" id="PF13700"/>
    </source>
</evidence>